<reference evidence="3" key="1">
    <citation type="submission" date="2013-02" db="EMBL/GenBank/DDBJ databases">
        <authorList>
            <person name="Hughes D."/>
        </authorList>
    </citation>
    <scope>NUCLEOTIDE SEQUENCE</scope>
    <source>
        <strain>Durham</strain>
        <strain evidence="3">NC isolate 2 -- Noor lab</strain>
    </source>
</reference>
<keyword evidence="3" id="KW-1185">Reference proteome</keyword>
<dbReference type="EMBL" id="CAQQ02391566">
    <property type="status" value="NOT_ANNOTATED_CDS"/>
    <property type="molecule type" value="Genomic_DNA"/>
</dbReference>
<keyword evidence="1" id="KW-0732">Signal</keyword>
<dbReference type="EnsemblMetazoa" id="MESCA000498-RA">
    <property type="protein sequence ID" value="MESCA000498-PA"/>
    <property type="gene ID" value="MESCA000498"/>
</dbReference>
<proteinExistence type="predicted"/>
<reference evidence="2" key="2">
    <citation type="submission" date="2015-06" db="UniProtKB">
        <authorList>
            <consortium name="EnsemblMetazoa"/>
        </authorList>
    </citation>
    <scope>IDENTIFICATION</scope>
</reference>
<dbReference type="HOGENOM" id="CLU_2052276_0_0_1"/>
<dbReference type="AlphaFoldDB" id="T1GB76"/>
<sequence length="120" mass="13126">MCIASIALSKALLTIVTFDGSESSESESSNNSCLFKIEVEASRIRSSTAAILATGEFTMWLPPGIVKCFRVSSIRVLTFRLGQKHKEKEEIGTTHNANTKTFAFTQMSAVVTQLSTLKFT</sequence>
<feature type="signal peptide" evidence="1">
    <location>
        <begin position="1"/>
        <end position="23"/>
    </location>
</feature>
<protein>
    <recommendedName>
        <fullName evidence="4">Secreted protein</fullName>
    </recommendedName>
</protein>
<accession>T1GB76</accession>
<evidence type="ECO:0000313" key="2">
    <source>
        <dbReference type="EnsemblMetazoa" id="MESCA000498-PA"/>
    </source>
</evidence>
<evidence type="ECO:0000256" key="1">
    <source>
        <dbReference type="SAM" id="SignalP"/>
    </source>
</evidence>
<feature type="chain" id="PRO_5004588155" description="Secreted protein" evidence="1">
    <location>
        <begin position="24"/>
        <end position="120"/>
    </location>
</feature>
<evidence type="ECO:0008006" key="4">
    <source>
        <dbReference type="Google" id="ProtNLM"/>
    </source>
</evidence>
<name>T1GB76_MEGSC</name>
<organism evidence="2 3">
    <name type="scientific">Megaselia scalaris</name>
    <name type="common">Humpbacked fly</name>
    <name type="synonym">Phora scalaris</name>
    <dbReference type="NCBI Taxonomy" id="36166"/>
    <lineage>
        <taxon>Eukaryota</taxon>
        <taxon>Metazoa</taxon>
        <taxon>Ecdysozoa</taxon>
        <taxon>Arthropoda</taxon>
        <taxon>Hexapoda</taxon>
        <taxon>Insecta</taxon>
        <taxon>Pterygota</taxon>
        <taxon>Neoptera</taxon>
        <taxon>Endopterygota</taxon>
        <taxon>Diptera</taxon>
        <taxon>Brachycera</taxon>
        <taxon>Muscomorpha</taxon>
        <taxon>Platypezoidea</taxon>
        <taxon>Phoridae</taxon>
        <taxon>Megaseliini</taxon>
        <taxon>Megaselia</taxon>
    </lineage>
</organism>
<dbReference type="Proteomes" id="UP000015102">
    <property type="component" value="Unassembled WGS sequence"/>
</dbReference>
<evidence type="ECO:0000313" key="3">
    <source>
        <dbReference type="Proteomes" id="UP000015102"/>
    </source>
</evidence>